<dbReference type="HOGENOM" id="CLU_883330_0_0_1"/>
<dbReference type="InParanoid" id="B8MUT8"/>
<dbReference type="STRING" id="441959.B8MUT8"/>
<dbReference type="Proteomes" id="UP000001745">
    <property type="component" value="Unassembled WGS sequence"/>
</dbReference>
<evidence type="ECO:0000313" key="3">
    <source>
        <dbReference type="Proteomes" id="UP000001745"/>
    </source>
</evidence>
<evidence type="ECO:0000256" key="1">
    <source>
        <dbReference type="SAM" id="MobiDB-lite"/>
    </source>
</evidence>
<evidence type="ECO:0000313" key="2">
    <source>
        <dbReference type="EMBL" id="EED11858.1"/>
    </source>
</evidence>
<feature type="region of interest" description="Disordered" evidence="1">
    <location>
        <begin position="33"/>
        <end position="62"/>
    </location>
</feature>
<dbReference type="OrthoDB" id="4509126at2759"/>
<dbReference type="VEuPathDB" id="FungiDB:TSTA_110380"/>
<sequence length="315" mass="35508">MTRNQSIYGLVLLALGFENKYKPLEIVTYNPTVPEGGPQTPENSARNEAIPTAPGRRQNHQAETLRAPVVEFPSLDDGKRIIYQTVASLISSLKKVITQQTNIIKLARAEIHEIKTDNPQNQLINDQHNPMTPERTELRPNQYCTAKAADNNGNNKDNFTRSLPTDAANKHIKIALSITEPTKEVQVVGISTTKTGYVIRFRDAQSAETARNNTEWLEELGNETKLEKKKGIEKIMEENDLAEKGFEIDDIAWLKKKDRPLGKSASMGIWLNTPEAAELIISNGLLVRQRYIGSVELYKVELKRYHHCQKFGHLA</sequence>
<accession>B8MUT8</accession>
<dbReference type="RefSeq" id="XP_002488614.1">
    <property type="nucleotide sequence ID" value="XM_002488569.1"/>
</dbReference>
<proteinExistence type="predicted"/>
<dbReference type="GeneID" id="8107270"/>
<dbReference type="PhylomeDB" id="B8MUT8"/>
<reference evidence="3" key="1">
    <citation type="journal article" date="2015" name="Genome Announc.">
        <title>Genome sequence of the AIDS-associated pathogen Penicillium marneffei (ATCC18224) and its near taxonomic relative Talaromyces stipitatus (ATCC10500).</title>
        <authorList>
            <person name="Nierman W.C."/>
            <person name="Fedorova-Abrams N.D."/>
            <person name="Andrianopoulos A."/>
        </authorList>
    </citation>
    <scope>NUCLEOTIDE SEQUENCE [LARGE SCALE GENOMIC DNA]</scope>
    <source>
        <strain evidence="3">ATCC 10500 / CBS 375.48 / QM 6759 / NRRL 1006</strain>
    </source>
</reference>
<name>B8MUT8_TALSN</name>
<protein>
    <submittedName>
        <fullName evidence="2">Uncharacterized protein</fullName>
    </submittedName>
</protein>
<dbReference type="EMBL" id="EQ962661">
    <property type="protein sequence ID" value="EED11858.1"/>
    <property type="molecule type" value="Genomic_DNA"/>
</dbReference>
<dbReference type="AlphaFoldDB" id="B8MUT8"/>
<gene>
    <name evidence="2" type="ORF">TSTA_110380</name>
</gene>
<keyword evidence="3" id="KW-1185">Reference proteome</keyword>
<organism evidence="2 3">
    <name type="scientific">Talaromyces stipitatus (strain ATCC 10500 / CBS 375.48 / QM 6759 / NRRL 1006)</name>
    <name type="common">Penicillium stipitatum</name>
    <dbReference type="NCBI Taxonomy" id="441959"/>
    <lineage>
        <taxon>Eukaryota</taxon>
        <taxon>Fungi</taxon>
        <taxon>Dikarya</taxon>
        <taxon>Ascomycota</taxon>
        <taxon>Pezizomycotina</taxon>
        <taxon>Eurotiomycetes</taxon>
        <taxon>Eurotiomycetidae</taxon>
        <taxon>Eurotiales</taxon>
        <taxon>Trichocomaceae</taxon>
        <taxon>Talaromyces</taxon>
        <taxon>Talaromyces sect. Talaromyces</taxon>
    </lineage>
</organism>
<dbReference type="eggNOG" id="ENOG502QXCA">
    <property type="taxonomic scope" value="Eukaryota"/>
</dbReference>